<comment type="caution">
    <text evidence="1">The sequence shown here is derived from an EMBL/GenBank/DDBJ whole genome shotgun (WGS) entry which is preliminary data.</text>
</comment>
<reference evidence="1 2" key="1">
    <citation type="journal article" date="2018" name="Front. Microbiol.">
        <title>Genetic and Phylogenetic Characteristics of Pasteurella multocida Isolates From Different Host Species.</title>
        <authorList>
            <person name="Peng Z."/>
            <person name="Liang W."/>
            <person name="Wang F."/>
            <person name="Xu Z."/>
            <person name="Xie Z."/>
            <person name="Lian Z."/>
            <person name="Hua L."/>
            <person name="Zhou R."/>
            <person name="Chen H."/>
            <person name="Wu B."/>
        </authorList>
    </citation>
    <scope>NUCLEOTIDE SEQUENCE [LARGE SCALE GENOMIC DNA]</scope>
    <source>
        <strain evidence="1 2">HNA06</strain>
    </source>
</reference>
<dbReference type="AlphaFoldDB" id="A0A849CLD0"/>
<gene>
    <name evidence="1" type="ORF">C2800_11240</name>
</gene>
<protein>
    <submittedName>
        <fullName evidence="1">Uncharacterized protein</fullName>
    </submittedName>
</protein>
<proteinExistence type="predicted"/>
<sequence length="272" mass="32155">MVTALIIFFIVVGIAWHFSQKKKSLQKDNILNENEIYPEIKISITTESNYSNNKNYEQYENIDDISYKKYPFKKIFIANTFLDTPLKFLEQHGQIIEISTEKQDQETSGFTHYGHWSEIHEYTSNFLMSNVKSQLLSVKILKEIRSQYEKSSNYELSYNEIKRICNENRNSQFIIFNSSNQEIADYYYPSVLSFALGIKRNQVDSLQQFGVYTLEDLEKRTDKEILSVPNIGKKTLTALRAFQLTTKIPKNIIRIPRDEEYWHYHSNNKIHN</sequence>
<dbReference type="SUPFAM" id="SSF47789">
    <property type="entry name" value="C-terminal domain of RNA polymerase alpha subunit"/>
    <property type="match status" value="1"/>
</dbReference>
<dbReference type="RefSeq" id="WP_014390752.1">
    <property type="nucleotide sequence ID" value="NZ_AP025519.1"/>
</dbReference>
<dbReference type="Proteomes" id="UP000540079">
    <property type="component" value="Unassembled WGS sequence"/>
</dbReference>
<evidence type="ECO:0000313" key="1">
    <source>
        <dbReference type="EMBL" id="NNI79981.1"/>
    </source>
</evidence>
<accession>A0A849CLD0</accession>
<organism evidence="1 2">
    <name type="scientific">Pasteurella multocida</name>
    <dbReference type="NCBI Taxonomy" id="747"/>
    <lineage>
        <taxon>Bacteria</taxon>
        <taxon>Pseudomonadati</taxon>
        <taxon>Pseudomonadota</taxon>
        <taxon>Gammaproteobacteria</taxon>
        <taxon>Pasteurellales</taxon>
        <taxon>Pasteurellaceae</taxon>
        <taxon>Pasteurella</taxon>
    </lineage>
</organism>
<dbReference type="Gene3D" id="1.10.150.20">
    <property type="entry name" value="5' to 3' exonuclease, C-terminal subdomain"/>
    <property type="match status" value="1"/>
</dbReference>
<dbReference type="EMBL" id="PPVL01000014">
    <property type="protein sequence ID" value="NNI79981.1"/>
    <property type="molecule type" value="Genomic_DNA"/>
</dbReference>
<evidence type="ECO:0000313" key="2">
    <source>
        <dbReference type="Proteomes" id="UP000540079"/>
    </source>
</evidence>
<name>A0A849CLD0_PASMD</name>